<dbReference type="AlphaFoldDB" id="A0A835M623"/>
<protein>
    <recommendedName>
        <fullName evidence="4">F-box associated domain-containing protein</fullName>
    </recommendedName>
</protein>
<dbReference type="EMBL" id="JADFTS010000002">
    <property type="protein sequence ID" value="KAF9620590.1"/>
    <property type="molecule type" value="Genomic_DNA"/>
</dbReference>
<evidence type="ECO:0000313" key="2">
    <source>
        <dbReference type="EMBL" id="KAF9620590.1"/>
    </source>
</evidence>
<evidence type="ECO:0000313" key="3">
    <source>
        <dbReference type="Proteomes" id="UP000631114"/>
    </source>
</evidence>
<evidence type="ECO:0008006" key="4">
    <source>
        <dbReference type="Google" id="ProtNLM"/>
    </source>
</evidence>
<accession>A0A835M623</accession>
<gene>
    <name evidence="2" type="ORF">IFM89_013616</name>
</gene>
<reference evidence="2 3" key="1">
    <citation type="submission" date="2020-10" db="EMBL/GenBank/DDBJ databases">
        <title>The Coptis chinensis genome and diversification of protoberbering-type alkaloids.</title>
        <authorList>
            <person name="Wang B."/>
            <person name="Shu S."/>
            <person name="Song C."/>
            <person name="Liu Y."/>
        </authorList>
    </citation>
    <scope>NUCLEOTIDE SEQUENCE [LARGE SCALE GENOMIC DNA]</scope>
    <source>
        <strain evidence="2">HL-2020</strain>
        <tissue evidence="2">Leaf</tissue>
    </source>
</reference>
<comment type="caution">
    <text evidence="2">The sequence shown here is derived from an EMBL/GenBank/DDBJ whole genome shotgun (WGS) entry which is preliminary data.</text>
</comment>
<feature type="region of interest" description="Disordered" evidence="1">
    <location>
        <begin position="1"/>
        <end position="34"/>
    </location>
</feature>
<evidence type="ECO:0000256" key="1">
    <source>
        <dbReference type="SAM" id="MobiDB-lite"/>
    </source>
</evidence>
<dbReference type="Proteomes" id="UP000631114">
    <property type="component" value="Unassembled WGS sequence"/>
</dbReference>
<proteinExistence type="predicted"/>
<name>A0A835M623_9MAGN</name>
<keyword evidence="3" id="KW-1185">Reference proteome</keyword>
<dbReference type="OrthoDB" id="1867694at2759"/>
<organism evidence="2 3">
    <name type="scientific">Coptis chinensis</name>
    <dbReference type="NCBI Taxonomy" id="261450"/>
    <lineage>
        <taxon>Eukaryota</taxon>
        <taxon>Viridiplantae</taxon>
        <taxon>Streptophyta</taxon>
        <taxon>Embryophyta</taxon>
        <taxon>Tracheophyta</taxon>
        <taxon>Spermatophyta</taxon>
        <taxon>Magnoliopsida</taxon>
        <taxon>Ranunculales</taxon>
        <taxon>Ranunculaceae</taxon>
        <taxon>Coptidoideae</taxon>
        <taxon>Coptis</taxon>
    </lineage>
</organism>
<sequence length="233" mass="26716">MSQGKKGSFPRYSGRGSYHSSAKKLKTNNKASEEFQDQEKPIELVIVDYKQKAVTTGLDIPRQIKEKPWRSLHTPPGLENNLEFKNCVGAIDLRTEKFAAFEASPWESEIQLRTLSLLGDELSAVDNRLVGHILLWVMKDYGVKESWTKKYVIRKETNEPLSYFDILRIMRSGSILFHGHRTQGYYDTIKEEFKHVAIRGIPSRTRPYSESLEGVLHVGSLISPRSLVLQQHK</sequence>